<sequence>MKQKHVLSGDKELNLDAVTRIFGSSAHHYMLIGNGLGVRTADLMPIPGTADINSRYVFQRWFEANRNISWNTLIKLCDNYPDELGKAKSELLKYIGQSPDSASSDTQQLPN</sequence>
<dbReference type="Proteomes" id="UP000007879">
    <property type="component" value="Unassembled WGS sequence"/>
</dbReference>
<evidence type="ECO:0000313" key="1">
    <source>
        <dbReference type="EnsemblMetazoa" id="XP_019861008.1"/>
    </source>
</evidence>
<evidence type="ECO:0008006" key="3">
    <source>
        <dbReference type="Google" id="ProtNLM"/>
    </source>
</evidence>
<dbReference type="KEGG" id="aqu:109589348"/>
<reference evidence="1" key="2">
    <citation type="submission" date="2024-06" db="UniProtKB">
        <authorList>
            <consortium name="EnsemblMetazoa"/>
        </authorList>
    </citation>
    <scope>IDENTIFICATION</scope>
</reference>
<name>A0AAN0JV36_AMPQE</name>
<protein>
    <recommendedName>
        <fullName evidence="3">Death domain-containing protein</fullName>
    </recommendedName>
</protein>
<organism evidence="1 2">
    <name type="scientific">Amphimedon queenslandica</name>
    <name type="common">Sponge</name>
    <dbReference type="NCBI Taxonomy" id="400682"/>
    <lineage>
        <taxon>Eukaryota</taxon>
        <taxon>Metazoa</taxon>
        <taxon>Porifera</taxon>
        <taxon>Demospongiae</taxon>
        <taxon>Heteroscleromorpha</taxon>
        <taxon>Haplosclerida</taxon>
        <taxon>Niphatidae</taxon>
        <taxon>Amphimedon</taxon>
    </lineage>
</organism>
<dbReference type="EnsemblMetazoa" id="XM_020005449.1">
    <property type="protein sequence ID" value="XP_019861008.1"/>
    <property type="gene ID" value="LOC109589348"/>
</dbReference>
<accession>A0AAN0JV36</accession>
<dbReference type="GeneID" id="109589348"/>
<keyword evidence="2" id="KW-1185">Reference proteome</keyword>
<dbReference type="AlphaFoldDB" id="A0AAN0JV36"/>
<proteinExistence type="predicted"/>
<evidence type="ECO:0000313" key="2">
    <source>
        <dbReference type="Proteomes" id="UP000007879"/>
    </source>
</evidence>
<reference evidence="2" key="1">
    <citation type="journal article" date="2010" name="Nature">
        <title>The Amphimedon queenslandica genome and the evolution of animal complexity.</title>
        <authorList>
            <person name="Srivastava M."/>
            <person name="Simakov O."/>
            <person name="Chapman J."/>
            <person name="Fahey B."/>
            <person name="Gauthier M.E."/>
            <person name="Mitros T."/>
            <person name="Richards G.S."/>
            <person name="Conaco C."/>
            <person name="Dacre M."/>
            <person name="Hellsten U."/>
            <person name="Larroux C."/>
            <person name="Putnam N.H."/>
            <person name="Stanke M."/>
            <person name="Adamska M."/>
            <person name="Darling A."/>
            <person name="Degnan S.M."/>
            <person name="Oakley T.H."/>
            <person name="Plachetzki D.C."/>
            <person name="Zhai Y."/>
            <person name="Adamski M."/>
            <person name="Calcino A."/>
            <person name="Cummins S.F."/>
            <person name="Goodstein D.M."/>
            <person name="Harris C."/>
            <person name="Jackson D.J."/>
            <person name="Leys S.P."/>
            <person name="Shu S."/>
            <person name="Woodcroft B.J."/>
            <person name="Vervoort M."/>
            <person name="Kosik K.S."/>
            <person name="Manning G."/>
            <person name="Degnan B.M."/>
            <person name="Rokhsar D.S."/>
        </authorList>
    </citation>
    <scope>NUCLEOTIDE SEQUENCE [LARGE SCALE GENOMIC DNA]</scope>
</reference>
<dbReference type="RefSeq" id="XP_019861008.1">
    <property type="nucleotide sequence ID" value="XM_020005449.1"/>
</dbReference>